<dbReference type="EMBL" id="JH930472">
    <property type="protein sequence ID" value="EKM55487.1"/>
    <property type="molecule type" value="Genomic_DNA"/>
</dbReference>
<protein>
    <recommendedName>
        <fullName evidence="6">TOG domain-containing protein</fullName>
    </recommendedName>
</protein>
<feature type="region of interest" description="Disordered" evidence="3">
    <location>
        <begin position="529"/>
        <end position="610"/>
    </location>
</feature>
<dbReference type="InterPro" id="IPR021133">
    <property type="entry name" value="HEAT_type_2"/>
</dbReference>
<dbReference type="InParanoid" id="K5WYA8"/>
<feature type="compositionally biased region" description="Low complexity" evidence="3">
    <location>
        <begin position="22"/>
        <end position="35"/>
    </location>
</feature>
<dbReference type="RefSeq" id="XP_007395811.1">
    <property type="nucleotide sequence ID" value="XM_007395749.1"/>
</dbReference>
<proteinExistence type="predicted"/>
<gene>
    <name evidence="4" type="ORF">PHACADRAFT_184278</name>
</gene>
<feature type="compositionally biased region" description="Polar residues" evidence="3">
    <location>
        <begin position="601"/>
        <end position="610"/>
    </location>
</feature>
<organism evidence="4 5">
    <name type="scientific">Phanerochaete carnosa (strain HHB-10118-sp)</name>
    <name type="common">White-rot fungus</name>
    <name type="synonym">Peniophora carnosa</name>
    <dbReference type="NCBI Taxonomy" id="650164"/>
    <lineage>
        <taxon>Eukaryota</taxon>
        <taxon>Fungi</taxon>
        <taxon>Dikarya</taxon>
        <taxon>Basidiomycota</taxon>
        <taxon>Agaricomycotina</taxon>
        <taxon>Agaricomycetes</taxon>
        <taxon>Polyporales</taxon>
        <taxon>Phanerochaetaceae</taxon>
        <taxon>Phanerochaete</taxon>
    </lineage>
</organism>
<dbReference type="STRING" id="650164.K5WYA8"/>
<evidence type="ECO:0000256" key="2">
    <source>
        <dbReference type="PROSITE-ProRule" id="PRU00103"/>
    </source>
</evidence>
<reference evidence="4 5" key="1">
    <citation type="journal article" date="2012" name="BMC Genomics">
        <title>Comparative genomics of the white-rot fungi, Phanerochaete carnosa and P. chrysosporium, to elucidate the genetic basis of the distinct wood types they colonize.</title>
        <authorList>
            <person name="Suzuki H."/>
            <person name="MacDonald J."/>
            <person name="Syed K."/>
            <person name="Salamov A."/>
            <person name="Hori C."/>
            <person name="Aerts A."/>
            <person name="Henrissat B."/>
            <person name="Wiebenga A."/>
            <person name="vanKuyk P.A."/>
            <person name="Barry K."/>
            <person name="Lindquist E."/>
            <person name="LaButti K."/>
            <person name="Lapidus A."/>
            <person name="Lucas S."/>
            <person name="Coutinho P."/>
            <person name="Gong Y."/>
            <person name="Samejima M."/>
            <person name="Mahadevan R."/>
            <person name="Abou-Zaid M."/>
            <person name="de Vries R.P."/>
            <person name="Igarashi K."/>
            <person name="Yadav J.S."/>
            <person name="Grigoriev I.V."/>
            <person name="Master E.R."/>
        </authorList>
    </citation>
    <scope>NUCLEOTIDE SEQUENCE [LARGE SCALE GENOMIC DNA]</scope>
    <source>
        <strain evidence="4 5">HHB-10118-sp</strain>
    </source>
</reference>
<feature type="compositionally biased region" description="Basic and acidic residues" evidence="3">
    <location>
        <begin position="412"/>
        <end position="421"/>
    </location>
</feature>
<evidence type="ECO:0008006" key="6">
    <source>
        <dbReference type="Google" id="ProtNLM"/>
    </source>
</evidence>
<feature type="compositionally biased region" description="Low complexity" evidence="3">
    <location>
        <begin position="423"/>
        <end position="434"/>
    </location>
</feature>
<dbReference type="KEGG" id="pco:PHACADRAFT_184278"/>
<sequence length="1295" mass="140201">MGIILSLLFPRHYMFAEQSVLSSPSSTTSSSPATTLGPDQTPPTSPLRPSHRSPTITESRRSDAQLYVPHAVGLGLVGPRAHRGSMSPFVLDAGAIAQAKSPPVVQASSFEEEGSAPLQPPQEQHPNQFDDSASMSPSSPSLTSAQASAANSMYFRPSTSSIVQRPSSPGASTSEFDIAIPAAHYADISFVTAGTAMSPPASGSSLPTHHPETSSDPILGGGSSLDLVQEVPLPPAGVGEGSLDVDFTEFDSEGLSALEKIYLFSRSRAGFQRIFIAHALPSFLSHRRESLYSQTEQNEDSPATDEITPAEAVEYVLPLLNSLATDEDEAVKEALAAELVPIIWWFITHCQLVEEDDAEMDQSTQLADEPTRIAVQSFTPILGTLLLSPNGLVGGPARFAVVELLNRVKRADAKDRRESQRPEQSASGSGSVSSEQREGRADVTIESGQDSDEEDGYSPTGLFGSLERLLFEREILQQVVIGMGRLDLPDEHAQSVAQAGEIVHTSNIPTPVSTAHVHHAQGDEASYFPAVNPRQSNLPVGNSSTPSATAQQLESPPSLSQPSSPWSSDDASPSSIHSISSLSSADYSPSSINSGSISSSQAPITPPNSVQDTLLASEDAKVHHSSHLASPPLVKNDDLRTPEVWDFAHSASILGPRPQSPHVVGSPPYTLHSLSPRPPSPPLSTPRPPGPRPSSPTLPDKMSHAPVQSSVVEPGFIPVELHPPFIPDMASTNSVFASGLAYHTSHENTDISALQQLEEDDETIDEAQLSEEASVGRLSSMSLMAAVTASGSIDEETKAVFVAEVERVGRDPVYWVRREASFAVGALAKVVPQEVVLISLLPLIESFYRDSSWHVRHSALFALPAILSRLPPQQRRSLALDVILTLARDELRTVRTGVLEALAEVMYTFHEDADGPPDKLLRLFLGVREPDDPRLARQKVEESSPSSPPATPMSWSEFVSSMSAGSQQSQDYDIYEDPSRPLVCAFNYPAVALTLGRERWHEIRELYLTLSQNPSLKVRRTLAASLGEMAKIVGAKHAKQDLLHVWRSSARSEEGEIRLKALECLETFVPALEEAERAELLRDLNGEVWTRLRGWREREAVIKALGGWASISAIDENVLRGLLRKGLQDPVASVREEAVHALAAMVSAWANRSQSLERLWDLLRTLAISNSYRYRMVFLSCFQTILLATKDVGLVSNVFVKTLESLSCDPIVDVRIRLARFLGTLLESFPGIPEATSQAMREIAKRLAEDSSHDVKAFARSLLAGWSSQNPRKRETAEATKSAHIFSRPPPLAPS</sequence>
<evidence type="ECO:0000313" key="4">
    <source>
        <dbReference type="EMBL" id="EKM55487.1"/>
    </source>
</evidence>
<evidence type="ECO:0000256" key="3">
    <source>
        <dbReference type="SAM" id="MobiDB-lite"/>
    </source>
</evidence>
<dbReference type="OrthoDB" id="340346at2759"/>
<dbReference type="GO" id="GO:0019888">
    <property type="term" value="F:protein phosphatase regulator activity"/>
    <property type="evidence" value="ECO:0007669"/>
    <property type="project" value="TreeGrafter"/>
</dbReference>
<dbReference type="SUPFAM" id="SSF48371">
    <property type="entry name" value="ARM repeat"/>
    <property type="match status" value="1"/>
</dbReference>
<feature type="compositionally biased region" description="Polar residues" evidence="3">
    <location>
        <begin position="533"/>
        <end position="549"/>
    </location>
</feature>
<feature type="region of interest" description="Disordered" evidence="3">
    <location>
        <begin position="20"/>
        <end position="64"/>
    </location>
</feature>
<feature type="region of interest" description="Disordered" evidence="3">
    <location>
        <begin position="197"/>
        <end position="221"/>
    </location>
</feature>
<dbReference type="InterPro" id="IPR011989">
    <property type="entry name" value="ARM-like"/>
</dbReference>
<dbReference type="InterPro" id="IPR016024">
    <property type="entry name" value="ARM-type_fold"/>
</dbReference>
<name>K5WYA8_PHACS</name>
<accession>K5WYA8</accession>
<keyword evidence="1" id="KW-0677">Repeat</keyword>
<feature type="compositionally biased region" description="Pro residues" evidence="3">
    <location>
        <begin position="676"/>
        <end position="696"/>
    </location>
</feature>
<dbReference type="Gene3D" id="1.25.10.10">
    <property type="entry name" value="Leucine-rich Repeat Variant"/>
    <property type="match status" value="1"/>
</dbReference>
<feature type="compositionally biased region" description="Low complexity" evidence="3">
    <location>
        <begin position="132"/>
        <end position="148"/>
    </location>
</feature>
<feature type="region of interest" description="Disordered" evidence="3">
    <location>
        <begin position="936"/>
        <end position="956"/>
    </location>
</feature>
<feature type="compositionally biased region" description="Low complexity" evidence="3">
    <location>
        <begin position="550"/>
        <end position="600"/>
    </location>
</feature>
<dbReference type="GO" id="GO:0005737">
    <property type="term" value="C:cytoplasm"/>
    <property type="evidence" value="ECO:0007669"/>
    <property type="project" value="TreeGrafter"/>
</dbReference>
<feature type="region of interest" description="Disordered" evidence="3">
    <location>
        <begin position="652"/>
        <end position="706"/>
    </location>
</feature>
<feature type="region of interest" description="Disordered" evidence="3">
    <location>
        <begin position="412"/>
        <end position="460"/>
    </location>
</feature>
<feature type="region of interest" description="Disordered" evidence="3">
    <location>
        <begin position="102"/>
        <end position="148"/>
    </location>
</feature>
<dbReference type="GeneID" id="18910197"/>
<feature type="region of interest" description="Disordered" evidence="3">
    <location>
        <begin position="1269"/>
        <end position="1295"/>
    </location>
</feature>
<dbReference type="HOGENOM" id="CLU_006095_0_0_1"/>
<feature type="repeat" description="HEAT" evidence="2">
    <location>
        <begin position="1003"/>
        <end position="1041"/>
    </location>
</feature>
<feature type="compositionally biased region" description="Polar residues" evidence="3">
    <location>
        <begin position="121"/>
        <end position="131"/>
    </location>
</feature>
<dbReference type="PANTHER" id="PTHR10648:SF1">
    <property type="entry name" value="SERINE_THREONINE-PROTEIN PHOSPHATASE 4 REGULATORY SUBUNIT 1"/>
    <property type="match status" value="1"/>
</dbReference>
<dbReference type="PANTHER" id="PTHR10648">
    <property type="entry name" value="SERINE/THREONINE-PROTEIN PHOSPHATASE PP2A 65 KDA REGULATORY SUBUNIT"/>
    <property type="match status" value="1"/>
</dbReference>
<feature type="repeat" description="HEAT" evidence="2">
    <location>
        <begin position="840"/>
        <end position="878"/>
    </location>
</feature>
<keyword evidence="5" id="KW-1185">Reference proteome</keyword>
<dbReference type="PROSITE" id="PS50077">
    <property type="entry name" value="HEAT_REPEAT"/>
    <property type="match status" value="2"/>
</dbReference>
<dbReference type="InterPro" id="IPR051023">
    <property type="entry name" value="PP2A_Regulatory_Subunit_A"/>
</dbReference>
<evidence type="ECO:0000313" key="5">
    <source>
        <dbReference type="Proteomes" id="UP000008370"/>
    </source>
</evidence>
<dbReference type="Proteomes" id="UP000008370">
    <property type="component" value="Unassembled WGS sequence"/>
</dbReference>
<evidence type="ECO:0000256" key="1">
    <source>
        <dbReference type="ARBA" id="ARBA00022737"/>
    </source>
</evidence>